<dbReference type="AlphaFoldDB" id="A0A917BN91"/>
<dbReference type="PIRSF" id="PIRSF019345">
    <property type="entry name" value="ScpB"/>
    <property type="match status" value="1"/>
</dbReference>
<feature type="region of interest" description="Disordered" evidence="5">
    <location>
        <begin position="191"/>
        <end position="213"/>
    </location>
</feature>
<keyword evidence="7" id="KW-1185">Reference proteome</keyword>
<evidence type="ECO:0000256" key="3">
    <source>
        <dbReference type="ARBA" id="ARBA00022829"/>
    </source>
</evidence>
<evidence type="ECO:0000313" key="7">
    <source>
        <dbReference type="Proteomes" id="UP000632498"/>
    </source>
</evidence>
<proteinExistence type="predicted"/>
<evidence type="ECO:0000256" key="1">
    <source>
        <dbReference type="ARBA" id="ARBA00022490"/>
    </source>
</evidence>
<dbReference type="Gene3D" id="1.10.10.10">
    <property type="entry name" value="Winged helix-like DNA-binding domain superfamily/Winged helix DNA-binding domain"/>
    <property type="match status" value="2"/>
</dbReference>
<dbReference type="InterPro" id="IPR036390">
    <property type="entry name" value="WH_DNA-bd_sf"/>
</dbReference>
<dbReference type="GO" id="GO:0051301">
    <property type="term" value="P:cell division"/>
    <property type="evidence" value="ECO:0007669"/>
    <property type="project" value="UniProtKB-KW"/>
</dbReference>
<comment type="caution">
    <text evidence="6">The sequence shown here is derived from an EMBL/GenBank/DDBJ whole genome shotgun (WGS) entry which is preliminary data.</text>
</comment>
<organism evidence="6 7">
    <name type="scientific">Terasakiella brassicae</name>
    <dbReference type="NCBI Taxonomy" id="1634917"/>
    <lineage>
        <taxon>Bacteria</taxon>
        <taxon>Pseudomonadati</taxon>
        <taxon>Pseudomonadota</taxon>
        <taxon>Alphaproteobacteria</taxon>
        <taxon>Rhodospirillales</taxon>
        <taxon>Terasakiellaceae</taxon>
        <taxon>Terasakiella</taxon>
    </lineage>
</organism>
<accession>A0A917BN91</accession>
<evidence type="ECO:0000256" key="5">
    <source>
        <dbReference type="SAM" id="MobiDB-lite"/>
    </source>
</evidence>
<dbReference type="InterPro" id="IPR005234">
    <property type="entry name" value="ScpB_csome_segregation"/>
</dbReference>
<dbReference type="GO" id="GO:0051304">
    <property type="term" value="P:chromosome separation"/>
    <property type="evidence" value="ECO:0007669"/>
    <property type="project" value="InterPro"/>
</dbReference>
<dbReference type="InterPro" id="IPR036388">
    <property type="entry name" value="WH-like_DNA-bd_sf"/>
</dbReference>
<dbReference type="Proteomes" id="UP000632498">
    <property type="component" value="Unassembled WGS sequence"/>
</dbReference>
<keyword evidence="3" id="KW-0159">Chromosome partition</keyword>
<keyword evidence="4" id="KW-0131">Cell cycle</keyword>
<dbReference type="EMBL" id="BMHV01000001">
    <property type="protein sequence ID" value="GGF51579.1"/>
    <property type="molecule type" value="Genomic_DNA"/>
</dbReference>
<evidence type="ECO:0000256" key="4">
    <source>
        <dbReference type="ARBA" id="ARBA00023306"/>
    </source>
</evidence>
<reference evidence="6" key="1">
    <citation type="journal article" date="2014" name="Int. J. Syst. Evol. Microbiol.">
        <title>Complete genome sequence of Corynebacterium casei LMG S-19264T (=DSM 44701T), isolated from a smear-ripened cheese.</title>
        <authorList>
            <consortium name="US DOE Joint Genome Institute (JGI-PGF)"/>
            <person name="Walter F."/>
            <person name="Albersmeier A."/>
            <person name="Kalinowski J."/>
            <person name="Ruckert C."/>
        </authorList>
    </citation>
    <scope>NUCLEOTIDE SEQUENCE</scope>
    <source>
        <strain evidence="6">CGMCC 1.15254</strain>
    </source>
</reference>
<keyword evidence="2" id="KW-0132">Cell division</keyword>
<keyword evidence="1" id="KW-0963">Cytoplasm</keyword>
<name>A0A917BN91_9PROT</name>
<dbReference type="Pfam" id="PF04079">
    <property type="entry name" value="SMC_ScpB"/>
    <property type="match status" value="1"/>
</dbReference>
<dbReference type="PANTHER" id="PTHR34298:SF2">
    <property type="entry name" value="SEGREGATION AND CONDENSATION PROTEIN B"/>
    <property type="match status" value="1"/>
</dbReference>
<dbReference type="RefSeq" id="WP_188659896.1">
    <property type="nucleotide sequence ID" value="NZ_BMHV01000001.1"/>
</dbReference>
<evidence type="ECO:0000256" key="2">
    <source>
        <dbReference type="ARBA" id="ARBA00022618"/>
    </source>
</evidence>
<sequence>MSDEQFTQNLRLLEAVLFATKEPLGERKLSNYFEDEIDLKALLKTLQEEYANKGVNLVRRGNAWAFRTAPDLAEKLSEYRENVKTLSRAAIETLAIIAYHQPVTRAEIEEIRGVSLSKGTLDVLFEADWIKPRGRRRTPGRPMTWGTTIDFLDQFGLERVEDLPGIEELKSAGLLDARPAINAYSVRGEMELPFDHPDQPEDEDELIEPLAEE</sequence>
<dbReference type="PANTHER" id="PTHR34298">
    <property type="entry name" value="SEGREGATION AND CONDENSATION PROTEIN B"/>
    <property type="match status" value="1"/>
</dbReference>
<gene>
    <name evidence="6" type="ORF">GCM10011332_00970</name>
</gene>
<dbReference type="SUPFAM" id="SSF46785">
    <property type="entry name" value="Winged helix' DNA-binding domain"/>
    <property type="match status" value="2"/>
</dbReference>
<evidence type="ECO:0000313" key="6">
    <source>
        <dbReference type="EMBL" id="GGF51579.1"/>
    </source>
</evidence>
<dbReference type="NCBIfam" id="TIGR00281">
    <property type="entry name" value="SMC-Scp complex subunit ScpB"/>
    <property type="match status" value="1"/>
</dbReference>
<reference evidence="6" key="2">
    <citation type="submission" date="2020-09" db="EMBL/GenBank/DDBJ databases">
        <authorList>
            <person name="Sun Q."/>
            <person name="Zhou Y."/>
        </authorList>
    </citation>
    <scope>NUCLEOTIDE SEQUENCE</scope>
    <source>
        <strain evidence="6">CGMCC 1.15254</strain>
    </source>
</reference>
<protein>
    <submittedName>
        <fullName evidence="6">Segregation and condensation protein B</fullName>
    </submittedName>
</protein>
<feature type="compositionally biased region" description="Acidic residues" evidence="5">
    <location>
        <begin position="200"/>
        <end position="213"/>
    </location>
</feature>